<dbReference type="InterPro" id="IPR016024">
    <property type="entry name" value="ARM-type_fold"/>
</dbReference>
<dbReference type="Proteomes" id="UP000326029">
    <property type="component" value="Chromosome"/>
</dbReference>
<gene>
    <name evidence="3" type="ORF">CP977_06880</name>
    <name evidence="2" type="ORF">GCM10010497_35590</name>
</gene>
<reference evidence="2" key="3">
    <citation type="submission" date="2023-08" db="EMBL/GenBank/DDBJ databases">
        <authorList>
            <person name="Sun Q."/>
            <person name="Ohkuma M."/>
        </authorList>
    </citation>
    <scope>NUCLEOTIDE SEQUENCE</scope>
    <source>
        <strain evidence="2">JCM 4205</strain>
    </source>
</reference>
<evidence type="ECO:0000313" key="5">
    <source>
        <dbReference type="Proteomes" id="UP000642014"/>
    </source>
</evidence>
<dbReference type="RefSeq" id="WP_152369777.1">
    <property type="nucleotide sequence ID" value="NZ_BMSJ01000006.1"/>
</dbReference>
<dbReference type="Gene3D" id="1.25.10.10">
    <property type="entry name" value="Leucine-rich Repeat Variant"/>
    <property type="match status" value="1"/>
</dbReference>
<dbReference type="EMBL" id="CP023693">
    <property type="protein sequence ID" value="QEV31919.1"/>
    <property type="molecule type" value="Genomic_DNA"/>
</dbReference>
<reference evidence="3 4" key="2">
    <citation type="submission" date="2017-09" db="EMBL/GenBank/DDBJ databases">
        <authorList>
            <person name="Lee N."/>
            <person name="Cho B.-K."/>
        </authorList>
    </citation>
    <scope>NUCLEOTIDE SEQUENCE [LARGE SCALE GENOMIC DNA]</scope>
    <source>
        <strain evidence="3 4">ATCC 19740</strain>
    </source>
</reference>
<dbReference type="AlphaFoldDB" id="A0AAV4KKE5"/>
<proteinExistence type="predicted"/>
<name>A0AAV4KKE5_9ACTN</name>
<dbReference type="Pfam" id="PF12796">
    <property type="entry name" value="Ank_2"/>
    <property type="match status" value="1"/>
</dbReference>
<evidence type="ECO:0000313" key="4">
    <source>
        <dbReference type="Proteomes" id="UP000326029"/>
    </source>
</evidence>
<accession>A0AAV4KKE5</accession>
<dbReference type="Proteomes" id="UP000642014">
    <property type="component" value="Unassembled WGS sequence"/>
</dbReference>
<dbReference type="SUPFAM" id="SSF48371">
    <property type="entry name" value="ARM repeat"/>
    <property type="match status" value="1"/>
</dbReference>
<evidence type="ECO:0000256" key="1">
    <source>
        <dbReference type="SAM" id="MobiDB-lite"/>
    </source>
</evidence>
<dbReference type="GeneID" id="95453492"/>
<organism evidence="2 5">
    <name type="scientific">Streptomyces cinereoruber</name>
    <dbReference type="NCBI Taxonomy" id="67260"/>
    <lineage>
        <taxon>Bacteria</taxon>
        <taxon>Bacillati</taxon>
        <taxon>Actinomycetota</taxon>
        <taxon>Actinomycetes</taxon>
        <taxon>Kitasatosporales</taxon>
        <taxon>Streptomycetaceae</taxon>
        <taxon>Streptomyces</taxon>
    </lineage>
</organism>
<sequence length="451" mass="48964">MDDERLVAAAERGDAEAVTAALEAGADPDTVTDDGLPVLCLAVAAYDAAVAEALAEGGTDPDRRLPDGTTPLVRAVEGGSPAVVTAVLGREPRTRLPEAERERLLALARRWYERGAEEGLRDRVGGSGPVRRSSVRDDEYGSVPELTLGGLTVRDGHGAILTELEWAFRVLAPVDELVARAVARHDPEHVDRSAALWTLDKRRGRETWSAVTAHRHCPDPERRLFVLDVLRLHLLFISNWRNSYERETAELLVAWATEGESDPRVLAEVLRVLGEAEHRELEAVGLRHAGHSDPRVRARVPLLLFDGEGPAPGAAIRAALLALARDEDRDVRAGAARALAAAHGTGPGFTDAVVALLRDPAAEVRARAAEAVASGTDRTGAIADALAALRDEGEFETRLNAAYGLLRRHDPRADEAIERLGPLSRPGYEHDHRLSAIFRRKWEREDRSAAE</sequence>
<dbReference type="InterPro" id="IPR036770">
    <property type="entry name" value="Ankyrin_rpt-contain_sf"/>
</dbReference>
<feature type="region of interest" description="Disordered" evidence="1">
    <location>
        <begin position="118"/>
        <end position="137"/>
    </location>
</feature>
<protein>
    <submittedName>
        <fullName evidence="3">Ankyrin repeat domain-containing protein</fullName>
    </submittedName>
</protein>
<dbReference type="EMBL" id="BMSJ01000006">
    <property type="protein sequence ID" value="GGR29997.1"/>
    <property type="molecule type" value="Genomic_DNA"/>
</dbReference>
<reference evidence="2 5" key="1">
    <citation type="journal article" date="2014" name="Int. J. Syst. Evol. Microbiol.">
        <title>Complete genome sequence of Corynebacterium casei LMG S-19264T (=DSM 44701T), isolated from a smear-ripened cheese.</title>
        <authorList>
            <consortium name="US DOE Joint Genome Institute (JGI-PGF)"/>
            <person name="Walter F."/>
            <person name="Albersmeier A."/>
            <person name="Kalinowski J."/>
            <person name="Ruckert C."/>
        </authorList>
    </citation>
    <scope>NUCLEOTIDE SEQUENCE [LARGE SCALE GENOMIC DNA]</scope>
    <source>
        <strain evidence="2 5">JCM 4205</strain>
    </source>
</reference>
<keyword evidence="4" id="KW-1185">Reference proteome</keyword>
<dbReference type="SMART" id="SM00248">
    <property type="entry name" value="ANK"/>
    <property type="match status" value="3"/>
</dbReference>
<dbReference type="InterPro" id="IPR011989">
    <property type="entry name" value="ARM-like"/>
</dbReference>
<dbReference type="Gene3D" id="1.25.40.20">
    <property type="entry name" value="Ankyrin repeat-containing domain"/>
    <property type="match status" value="1"/>
</dbReference>
<dbReference type="InterPro" id="IPR002110">
    <property type="entry name" value="Ankyrin_rpt"/>
</dbReference>
<dbReference type="SUPFAM" id="SSF48403">
    <property type="entry name" value="Ankyrin repeat"/>
    <property type="match status" value="1"/>
</dbReference>
<evidence type="ECO:0000313" key="3">
    <source>
        <dbReference type="EMBL" id="QEV31919.1"/>
    </source>
</evidence>
<evidence type="ECO:0000313" key="2">
    <source>
        <dbReference type="EMBL" id="GGR29997.1"/>
    </source>
</evidence>